<dbReference type="Pfam" id="PF13452">
    <property type="entry name" value="FAS1_DH_region"/>
    <property type="match status" value="1"/>
</dbReference>
<dbReference type="InterPro" id="IPR039569">
    <property type="entry name" value="FAS1-like_DH_region"/>
</dbReference>
<dbReference type="EMBL" id="CP158281">
    <property type="protein sequence ID" value="XBV89317.1"/>
    <property type="molecule type" value="Genomic_DNA"/>
</dbReference>
<dbReference type="GO" id="GO:0019171">
    <property type="term" value="F:(3R)-hydroxyacyl-[acyl-carrier-protein] dehydratase activity"/>
    <property type="evidence" value="ECO:0007669"/>
    <property type="project" value="TreeGrafter"/>
</dbReference>
<dbReference type="InterPro" id="IPR052741">
    <property type="entry name" value="Mitochondrial_HTD2"/>
</dbReference>
<accession>A0AAU7UL33</accession>
<dbReference type="InterPro" id="IPR029069">
    <property type="entry name" value="HotDog_dom_sf"/>
</dbReference>
<protein>
    <submittedName>
        <fullName evidence="2">MaoC family dehydratase N-terminal domain-containing protein</fullName>
    </submittedName>
</protein>
<organism evidence="2">
    <name type="scientific">Brevibacterium koreense</name>
    <dbReference type="NCBI Taxonomy" id="3140787"/>
    <lineage>
        <taxon>Bacteria</taxon>
        <taxon>Bacillati</taxon>
        <taxon>Actinomycetota</taxon>
        <taxon>Actinomycetes</taxon>
        <taxon>Micrococcales</taxon>
        <taxon>Brevibacteriaceae</taxon>
        <taxon>Brevibacterium</taxon>
    </lineage>
</organism>
<proteinExistence type="predicted"/>
<reference evidence="2" key="1">
    <citation type="submission" date="2024-06" db="EMBL/GenBank/DDBJ databases">
        <title>Brevibacterium koreense sp. nov., isolated from jogae-jeotgal, a Korean fermented seafood.</title>
        <authorList>
            <person name="Whon T.W."/>
            <person name="Nam S."/>
            <person name="Kim Y."/>
        </authorList>
    </citation>
    <scope>NUCLEOTIDE SEQUENCE</scope>
    <source>
        <strain evidence="2">CBA3109</strain>
    </source>
</reference>
<feature type="domain" description="FAS1-like dehydratase" evidence="1">
    <location>
        <begin position="65"/>
        <end position="137"/>
    </location>
</feature>
<evidence type="ECO:0000313" key="2">
    <source>
        <dbReference type="EMBL" id="XBV89317.1"/>
    </source>
</evidence>
<dbReference type="PANTHER" id="PTHR28152">
    <property type="entry name" value="HYDROXYACYL-THIOESTER DEHYDRATASE TYPE 2, MITOCHONDRIAL"/>
    <property type="match status" value="1"/>
</dbReference>
<sequence length="289" mass="31272">MTETNLQDWVGRSSTDEDIADGVNAARLATLLEQGPQDGSEPQRLFPVGHWLQFAEDDVPMSELGTDGHAKLGAALPRVDLPRRMWAGSKLEFHGPIVAGQKLSRTTTIESITEKAGGSGRLCFVVLRHEVSADGNLATTDRHTIVYREATSAPEGSAAAPARADSRAPVGWDWVRSVRPNEVTLFRYSALTFNSHRIHYDHPYVTGVEGYPGLVTHGPLTATLLLDAFIKNHPEATVATYDFRAKSPLFANEQIHLIGRSTGANTHELEAIAPDGKTAIAATVTTTES</sequence>
<dbReference type="RefSeq" id="WP_350270222.1">
    <property type="nucleotide sequence ID" value="NZ_CP158281.1"/>
</dbReference>
<dbReference type="AlphaFoldDB" id="A0AAU7UL33"/>
<dbReference type="PANTHER" id="PTHR28152:SF1">
    <property type="entry name" value="HYDROXYACYL-THIOESTER DEHYDRATASE TYPE 2, MITOCHONDRIAL"/>
    <property type="match status" value="1"/>
</dbReference>
<dbReference type="KEGG" id="bkr:AAFP32_00870"/>
<name>A0AAU7UL33_9MICO</name>
<dbReference type="Gene3D" id="3.10.129.10">
    <property type="entry name" value="Hotdog Thioesterase"/>
    <property type="match status" value="1"/>
</dbReference>
<evidence type="ECO:0000259" key="1">
    <source>
        <dbReference type="Pfam" id="PF13452"/>
    </source>
</evidence>
<dbReference type="SUPFAM" id="SSF54637">
    <property type="entry name" value="Thioesterase/thiol ester dehydrase-isomerase"/>
    <property type="match status" value="2"/>
</dbReference>
<gene>
    <name evidence="2" type="ORF">AAFP32_00870</name>
</gene>